<dbReference type="InterPro" id="IPR049517">
    <property type="entry name" value="ACX-like_C"/>
</dbReference>
<dbReference type="PANTHER" id="PTHR11365">
    <property type="entry name" value="5-OXOPROLINASE RELATED"/>
    <property type="match status" value="1"/>
</dbReference>
<reference evidence="4 5" key="1">
    <citation type="journal article" date="2006" name="Proc. Natl. Acad. Sci. U.S.A.">
        <title>Burkholderia xenovorans LB400 harbors a multi-replicon, 9.73-Mbp genome shaped for versatility.</title>
        <authorList>
            <person name="Chain P.S."/>
            <person name="Denef V.J."/>
            <person name="Konstantinidis K.T."/>
            <person name="Vergez L.M."/>
            <person name="Agullo L."/>
            <person name="Reyes V.L."/>
            <person name="Hauser L."/>
            <person name="Cordova M."/>
            <person name="Gomez L."/>
            <person name="Gonzalez M."/>
            <person name="Land M."/>
            <person name="Lao V."/>
            <person name="Larimer F."/>
            <person name="LiPuma J.J."/>
            <person name="Mahenthiralingam E."/>
            <person name="Malfatti S.A."/>
            <person name="Marx C.J."/>
            <person name="Parnell J.J."/>
            <person name="Ramette A."/>
            <person name="Richardson P."/>
            <person name="Seeger M."/>
            <person name="Smith D."/>
            <person name="Spilker T."/>
            <person name="Sul W.J."/>
            <person name="Tsoi T.V."/>
            <person name="Ulrich L.E."/>
            <person name="Zhulin I.B."/>
            <person name="Tiedje J.M."/>
        </authorList>
    </citation>
    <scope>NUCLEOTIDE SEQUENCE [LARGE SCALE GENOMIC DNA]</scope>
    <source>
        <strain evidence="4 5">LB400</strain>
    </source>
</reference>
<dbReference type="EC" id="3.5.2.14" evidence="4"/>
<dbReference type="GO" id="GO:0017168">
    <property type="term" value="F:5-oxoprolinase (ATP-hydrolyzing) activity"/>
    <property type="evidence" value="ECO:0007669"/>
    <property type="project" value="TreeGrafter"/>
</dbReference>
<keyword evidence="4" id="KW-0378">Hydrolase</keyword>
<evidence type="ECO:0000313" key="5">
    <source>
        <dbReference type="Proteomes" id="UP000001817"/>
    </source>
</evidence>
<dbReference type="SUPFAM" id="SSF53067">
    <property type="entry name" value="Actin-like ATPase domain"/>
    <property type="match status" value="1"/>
</dbReference>
<dbReference type="KEGG" id="bxb:DR64_8740"/>
<dbReference type="PANTHER" id="PTHR11365:SF23">
    <property type="entry name" value="HYPOTHETICAL 5-OXOPROLINASE (EUROFUNG)-RELATED"/>
    <property type="match status" value="1"/>
</dbReference>
<dbReference type="RefSeq" id="WP_011494174.1">
    <property type="nucleotide sequence ID" value="NC_007953.1"/>
</dbReference>
<accession>Q13G62</accession>
<proteinExistence type="predicted"/>
<dbReference type="Pfam" id="PF01968">
    <property type="entry name" value="Hydantoinase_A"/>
    <property type="match status" value="1"/>
</dbReference>
<sequence>MNFVTAADTGGTFTDLVAVDPVNKQIRVSKSLTTYDDPMRGVMDCVRKANVDFGKMNTIKFGTTLVINAFLQRTGARTALVTTRGFRDVIEIRRGNRATPFDLTYQRDPVLVPRHLRFEVTERVDAQGQIRVPLVTGDVAALADTLRAENVEAVAVSFLNSYANAEHEKTAVQILQDALPGIYVTSGTELTREWYEFERTSTVAANAYVGPLFHNYLTRMTTGLADGGFRSTSYMMSSNGGVLSLDHAERQPVQLVESGPVGGCIGASVYARELGLRNVIAFDMGGTTAKCAVVENGLIEMRSPYYVGGPELGFPIRGSVIDILEVGAGGGSIAWIDDVGRLAVGPRSAGSTPGPACYGRGGTQPTITDANVVLGRIGEASFLGGELTIDRAAAAKVIHDAIGAPLGYGRAELDRVAQGVIDLGAMTMSTAIKQISIERGNDPREFALFVFGGGGPLHGGALAREIGIPLVIVPPQPGLFSAIGMLLADAKADETRTFIRALDADAANEMATMLTRMTTEVSSRLPAGSDLSRSRIERYAELRYKGQRHALKTDVGNAATIDAIRTAFHQAYFKRYGHQESTAPLEFVSISVMVSAPIHGLTPAALIPAVADGEVRAVGQRSVYFGEVEARLEANVYRRDQLPTGSRIDGPAVIEEYGSCTIVGPHDVAEIGRLGEINLRIDVQ</sequence>
<dbReference type="Pfam" id="PF05378">
    <property type="entry name" value="Hydant_A_N"/>
    <property type="match status" value="1"/>
</dbReference>
<name>Q13G62_PARXL</name>
<dbReference type="GO" id="GO:0005829">
    <property type="term" value="C:cytosol"/>
    <property type="evidence" value="ECO:0007669"/>
    <property type="project" value="TreeGrafter"/>
</dbReference>
<evidence type="ECO:0000313" key="4">
    <source>
        <dbReference type="EMBL" id="ABE36927.1"/>
    </source>
</evidence>
<dbReference type="Pfam" id="PF19278">
    <property type="entry name" value="Hydant_A_C"/>
    <property type="match status" value="1"/>
</dbReference>
<dbReference type="STRING" id="266265.Bxe_C1060"/>
<evidence type="ECO:0000259" key="3">
    <source>
        <dbReference type="Pfam" id="PF19278"/>
    </source>
</evidence>
<organism evidence="4 5">
    <name type="scientific">Paraburkholderia xenovorans (strain LB400)</name>
    <dbReference type="NCBI Taxonomy" id="266265"/>
    <lineage>
        <taxon>Bacteria</taxon>
        <taxon>Pseudomonadati</taxon>
        <taxon>Pseudomonadota</taxon>
        <taxon>Betaproteobacteria</taxon>
        <taxon>Burkholderiales</taxon>
        <taxon>Burkholderiaceae</taxon>
        <taxon>Paraburkholderia</taxon>
    </lineage>
</organism>
<evidence type="ECO:0000259" key="2">
    <source>
        <dbReference type="Pfam" id="PF05378"/>
    </source>
</evidence>
<dbReference type="InterPro" id="IPR008040">
    <property type="entry name" value="Hydant_A_N"/>
</dbReference>
<dbReference type="InterPro" id="IPR043129">
    <property type="entry name" value="ATPase_NBD"/>
</dbReference>
<dbReference type="InterPro" id="IPR045079">
    <property type="entry name" value="Oxoprolinase-like"/>
</dbReference>
<gene>
    <name evidence="4" type="ORF">Bxe_C1060</name>
</gene>
<dbReference type="PATRIC" id="fig|266265.5.peg.8822"/>
<dbReference type="InterPro" id="IPR002821">
    <property type="entry name" value="Hydantoinase_A"/>
</dbReference>
<dbReference type="Proteomes" id="UP000001817">
    <property type="component" value="Chromosome 3"/>
</dbReference>
<keyword evidence="5" id="KW-1185">Reference proteome</keyword>
<dbReference type="GO" id="GO:0047423">
    <property type="term" value="F:N-methylhydantoinase (ATP-hydrolyzing) activity"/>
    <property type="evidence" value="ECO:0007669"/>
    <property type="project" value="UniProtKB-EC"/>
</dbReference>
<feature type="domain" description="Hydantoinase/oxoprolinase N-terminal" evidence="2">
    <location>
        <begin position="7"/>
        <end position="177"/>
    </location>
</feature>
<evidence type="ECO:0000259" key="1">
    <source>
        <dbReference type="Pfam" id="PF01968"/>
    </source>
</evidence>
<dbReference type="KEGG" id="bxe:Bxe_C1060"/>
<dbReference type="AlphaFoldDB" id="Q13G62"/>
<feature type="domain" description="Acetophenone carboxylase-like C-terminal" evidence="3">
    <location>
        <begin position="507"/>
        <end position="665"/>
    </location>
</feature>
<dbReference type="eggNOG" id="COG0145">
    <property type="taxonomic scope" value="Bacteria"/>
</dbReference>
<protein>
    <submittedName>
        <fullName evidence="4">5-oxoprolinase (ATP-hydrolyzing)</fullName>
        <ecNumber evidence="4">3.5.2.14</ecNumber>
    </submittedName>
</protein>
<dbReference type="EMBL" id="CP000272">
    <property type="protein sequence ID" value="ABE36927.1"/>
    <property type="molecule type" value="Genomic_DNA"/>
</dbReference>
<dbReference type="OrthoDB" id="9768323at2"/>
<dbReference type="GO" id="GO:0006749">
    <property type="term" value="P:glutathione metabolic process"/>
    <property type="evidence" value="ECO:0007669"/>
    <property type="project" value="TreeGrafter"/>
</dbReference>
<feature type="domain" description="Hydantoinase A/oxoprolinase" evidence="1">
    <location>
        <begin position="199"/>
        <end position="493"/>
    </location>
</feature>